<comment type="subcellular location">
    <subcellularLocation>
        <location evidence="1">Cell membrane</location>
        <topology evidence="1">Multi-pass membrane protein</topology>
    </subcellularLocation>
</comment>
<dbReference type="Proteomes" id="UP000466864">
    <property type="component" value="Unassembled WGS sequence"/>
</dbReference>
<sequence length="410" mass="45441">MQTERVDRAKKRQIVKNTLYTIGGALVLNGILQLLIYPRLNAELGAEQNGMVLYIMAFVNILGPSVGQAMNNSRLVVRRELPVTNGDYNLSIGIFSAVGILVSLLLAGEALNGVLSFGLAAAVMLLTIYRFYGDVEYRLSLDYRKYFIYYTFCGVGYALGYVFYRLTGQWMLIFVTGEAAALLYVRFTGSIFRPFADRSEYFPVVVRRGLLLVISYLVTNVTLNIDRLYLKSALGGTAVTQYYVVSLIGKTLVLFIAPINTIIISYLTKENRRISRKQFFLFSGAGIAVSAVFFLLCQIGTPLFIRLFYSDLAESTAGLVTVVNLTQILAMLSAYLFIVVLTFTDEKWQLILQVIHLIVLLILIVGMTPGAGLRGFAAAMLIANALRIGAVMILGTVYSGIKYADGRNRR</sequence>
<dbReference type="InterPro" id="IPR050833">
    <property type="entry name" value="Poly_Biosynth_Transport"/>
</dbReference>
<evidence type="ECO:0000256" key="3">
    <source>
        <dbReference type="ARBA" id="ARBA00022692"/>
    </source>
</evidence>
<evidence type="ECO:0000313" key="7">
    <source>
        <dbReference type="EMBL" id="MST82485.1"/>
    </source>
</evidence>
<keyword evidence="5 6" id="KW-0472">Membrane</keyword>
<feature type="transmembrane region" description="Helical" evidence="6">
    <location>
        <begin position="146"/>
        <end position="164"/>
    </location>
</feature>
<keyword evidence="4 6" id="KW-1133">Transmembrane helix</keyword>
<keyword evidence="3 6" id="KW-0812">Transmembrane</keyword>
<dbReference type="AlphaFoldDB" id="A0A7X2P937"/>
<reference evidence="7 8" key="1">
    <citation type="submission" date="2019-08" db="EMBL/GenBank/DDBJ databases">
        <title>In-depth cultivation of the pig gut microbiome towards novel bacterial diversity and tailored functional studies.</title>
        <authorList>
            <person name="Wylensek D."/>
            <person name="Hitch T.C.A."/>
            <person name="Clavel T."/>
        </authorList>
    </citation>
    <scope>NUCLEOTIDE SEQUENCE [LARGE SCALE GENOMIC DNA]</scope>
    <source>
        <strain evidence="7 8">Oil+RF-744-WCA-WT-13</strain>
    </source>
</reference>
<evidence type="ECO:0000256" key="4">
    <source>
        <dbReference type="ARBA" id="ARBA00022989"/>
    </source>
</evidence>
<feature type="transmembrane region" description="Helical" evidence="6">
    <location>
        <begin position="18"/>
        <end position="37"/>
    </location>
</feature>
<evidence type="ECO:0000313" key="8">
    <source>
        <dbReference type="Proteomes" id="UP000466864"/>
    </source>
</evidence>
<feature type="transmembrane region" description="Helical" evidence="6">
    <location>
        <begin position="210"/>
        <end position="230"/>
    </location>
</feature>
<feature type="transmembrane region" description="Helical" evidence="6">
    <location>
        <begin position="317"/>
        <end position="343"/>
    </location>
</feature>
<dbReference type="GO" id="GO:0005886">
    <property type="term" value="C:plasma membrane"/>
    <property type="evidence" value="ECO:0007669"/>
    <property type="project" value="UniProtKB-SubCell"/>
</dbReference>
<evidence type="ECO:0008006" key="9">
    <source>
        <dbReference type="Google" id="ProtNLM"/>
    </source>
</evidence>
<keyword evidence="8" id="KW-1185">Reference proteome</keyword>
<evidence type="ECO:0000256" key="2">
    <source>
        <dbReference type="ARBA" id="ARBA00022475"/>
    </source>
</evidence>
<proteinExistence type="predicted"/>
<evidence type="ECO:0000256" key="1">
    <source>
        <dbReference type="ARBA" id="ARBA00004651"/>
    </source>
</evidence>
<feature type="transmembrane region" description="Helical" evidence="6">
    <location>
        <begin position="170"/>
        <end position="189"/>
    </location>
</feature>
<name>A0A7X2P937_9FIRM</name>
<feature type="transmembrane region" description="Helical" evidence="6">
    <location>
        <begin position="49"/>
        <end position="67"/>
    </location>
</feature>
<feature type="transmembrane region" description="Helical" evidence="6">
    <location>
        <begin position="376"/>
        <end position="401"/>
    </location>
</feature>
<dbReference type="RefSeq" id="WP_154458395.1">
    <property type="nucleotide sequence ID" value="NZ_VUMV01000006.1"/>
</dbReference>
<comment type="caution">
    <text evidence="7">The sequence shown here is derived from an EMBL/GenBank/DDBJ whole genome shotgun (WGS) entry which is preliminary data.</text>
</comment>
<feature type="transmembrane region" description="Helical" evidence="6">
    <location>
        <begin position="113"/>
        <end position="132"/>
    </location>
</feature>
<dbReference type="PANTHER" id="PTHR30250:SF11">
    <property type="entry name" value="O-ANTIGEN TRANSPORTER-RELATED"/>
    <property type="match status" value="1"/>
</dbReference>
<feature type="transmembrane region" description="Helical" evidence="6">
    <location>
        <begin position="279"/>
        <end position="305"/>
    </location>
</feature>
<organism evidence="7 8">
    <name type="scientific">Bilifractor porci</name>
    <dbReference type="NCBI Taxonomy" id="2606636"/>
    <lineage>
        <taxon>Bacteria</taxon>
        <taxon>Bacillati</taxon>
        <taxon>Bacillota</taxon>
        <taxon>Clostridia</taxon>
        <taxon>Lachnospirales</taxon>
        <taxon>Lachnospiraceae</taxon>
        <taxon>Bilifractor</taxon>
    </lineage>
</organism>
<dbReference type="EMBL" id="VUMV01000006">
    <property type="protein sequence ID" value="MST82485.1"/>
    <property type="molecule type" value="Genomic_DNA"/>
</dbReference>
<feature type="transmembrane region" description="Helical" evidence="6">
    <location>
        <begin position="242"/>
        <end position="267"/>
    </location>
</feature>
<gene>
    <name evidence="7" type="ORF">FYJ60_09170</name>
</gene>
<protein>
    <recommendedName>
        <fullName evidence="9">Polysaccharide biosynthesis protein</fullName>
    </recommendedName>
</protein>
<evidence type="ECO:0000256" key="5">
    <source>
        <dbReference type="ARBA" id="ARBA00023136"/>
    </source>
</evidence>
<evidence type="ECO:0000256" key="6">
    <source>
        <dbReference type="SAM" id="Phobius"/>
    </source>
</evidence>
<feature type="transmembrane region" description="Helical" evidence="6">
    <location>
        <begin position="350"/>
        <end position="370"/>
    </location>
</feature>
<keyword evidence="2" id="KW-1003">Cell membrane</keyword>
<dbReference type="PANTHER" id="PTHR30250">
    <property type="entry name" value="PST FAMILY PREDICTED COLANIC ACID TRANSPORTER"/>
    <property type="match status" value="1"/>
</dbReference>
<feature type="transmembrane region" description="Helical" evidence="6">
    <location>
        <begin position="88"/>
        <end position="107"/>
    </location>
</feature>
<accession>A0A7X2P937</accession>